<reference evidence="1 2" key="1">
    <citation type="journal article" date="2018" name="Genomics">
        <title>Molecular footprints of inshore aquatic adaptation in Indo-Pacific humpback dolphin (Sousa chinensis).</title>
        <authorList>
            <person name="Ming Y."/>
            <person name="Jian J."/>
            <person name="Yu F."/>
            <person name="Yu X."/>
            <person name="Wang J."/>
            <person name="Liu W."/>
        </authorList>
    </citation>
    <scope>NUCLEOTIDE SEQUENCE [LARGE SCALE GENOMIC DNA]</scope>
    <source>
        <strain evidence="1">MY-2018</strain>
        <tissue evidence="1">Skin</tissue>
    </source>
</reference>
<keyword evidence="2" id="KW-1185">Reference proteome</keyword>
<proteinExistence type="predicted"/>
<dbReference type="Proteomes" id="UP000295264">
    <property type="component" value="Unassembled WGS sequence"/>
</dbReference>
<dbReference type="EMBL" id="QWLN02004554">
    <property type="protein sequence ID" value="TEA39025.1"/>
    <property type="molecule type" value="Genomic_DNA"/>
</dbReference>
<evidence type="ECO:0000313" key="2">
    <source>
        <dbReference type="Proteomes" id="UP000295264"/>
    </source>
</evidence>
<sequence>QEQLALAEFARSLLVIPNALAVNAAQDSTDRAAKLRAFHSE</sequence>
<feature type="non-terminal residue" evidence="1">
    <location>
        <position position="1"/>
    </location>
</feature>
<organism evidence="1 2">
    <name type="scientific">Sousa chinensis</name>
    <name type="common">Indo-pacific humpbacked dolphin</name>
    <name type="synonym">Steno chinensis</name>
    <dbReference type="NCBI Taxonomy" id="103600"/>
    <lineage>
        <taxon>Eukaryota</taxon>
        <taxon>Metazoa</taxon>
        <taxon>Chordata</taxon>
        <taxon>Craniata</taxon>
        <taxon>Vertebrata</taxon>
        <taxon>Euteleostomi</taxon>
        <taxon>Mammalia</taxon>
        <taxon>Eutheria</taxon>
        <taxon>Laurasiatheria</taxon>
        <taxon>Artiodactyla</taxon>
        <taxon>Whippomorpha</taxon>
        <taxon>Cetacea</taxon>
        <taxon>Odontoceti</taxon>
        <taxon>Delphinidae</taxon>
        <taxon>Sousa</taxon>
    </lineage>
</organism>
<dbReference type="AlphaFoldDB" id="A0A484GTG7"/>
<feature type="non-terminal residue" evidence="1">
    <location>
        <position position="41"/>
    </location>
</feature>
<protein>
    <submittedName>
        <fullName evidence="1">Uncharacterized protein</fullName>
    </submittedName>
</protein>
<dbReference type="GO" id="GO:0005832">
    <property type="term" value="C:chaperonin-containing T-complex"/>
    <property type="evidence" value="ECO:0007669"/>
    <property type="project" value="UniProtKB-ARBA"/>
</dbReference>
<name>A0A484GTG7_SOUCH</name>
<dbReference type="Gene3D" id="1.10.560.10">
    <property type="entry name" value="GroEL-like equatorial domain"/>
    <property type="match status" value="1"/>
</dbReference>
<dbReference type="InterPro" id="IPR027413">
    <property type="entry name" value="GROEL-like_equatorial_sf"/>
</dbReference>
<gene>
    <name evidence="1" type="ORF">DBR06_SOUSAS1710122</name>
</gene>
<comment type="caution">
    <text evidence="1">The sequence shown here is derived from an EMBL/GenBank/DDBJ whole genome shotgun (WGS) entry which is preliminary data.</text>
</comment>
<accession>A0A484GTG7</accession>
<dbReference type="SUPFAM" id="SSF48592">
    <property type="entry name" value="GroEL equatorial domain-like"/>
    <property type="match status" value="1"/>
</dbReference>
<evidence type="ECO:0000313" key="1">
    <source>
        <dbReference type="EMBL" id="TEA39025.1"/>
    </source>
</evidence>